<organism evidence="17 18">
    <name type="scientific">Petrimonas mucosa</name>
    <dbReference type="NCBI Taxonomy" id="1642646"/>
    <lineage>
        <taxon>Bacteria</taxon>
        <taxon>Pseudomonadati</taxon>
        <taxon>Bacteroidota</taxon>
        <taxon>Bacteroidia</taxon>
        <taxon>Bacteroidales</taxon>
        <taxon>Dysgonomonadaceae</taxon>
        <taxon>Petrimonas</taxon>
    </lineage>
</organism>
<dbReference type="InterPro" id="IPR012910">
    <property type="entry name" value="Plug_dom"/>
</dbReference>
<evidence type="ECO:0000256" key="8">
    <source>
        <dbReference type="ARBA" id="ARBA00023065"/>
    </source>
</evidence>
<dbReference type="Proteomes" id="UP000178485">
    <property type="component" value="Chromosome i"/>
</dbReference>
<keyword evidence="8" id="KW-0406">Ion transport</keyword>
<dbReference type="InterPro" id="IPR036942">
    <property type="entry name" value="Beta-barrel_TonB_sf"/>
</dbReference>
<dbReference type="GO" id="GO:0015344">
    <property type="term" value="F:siderophore uptake transmembrane transporter activity"/>
    <property type="evidence" value="ECO:0007669"/>
    <property type="project" value="TreeGrafter"/>
</dbReference>
<dbReference type="Gene3D" id="2.40.170.20">
    <property type="entry name" value="TonB-dependent receptor, beta-barrel domain"/>
    <property type="match status" value="1"/>
</dbReference>
<keyword evidence="10 12" id="KW-0472">Membrane</keyword>
<dbReference type="GO" id="GO:0009279">
    <property type="term" value="C:cell outer membrane"/>
    <property type="evidence" value="ECO:0007669"/>
    <property type="project" value="UniProtKB-SubCell"/>
</dbReference>
<evidence type="ECO:0000259" key="16">
    <source>
        <dbReference type="Pfam" id="PF07715"/>
    </source>
</evidence>
<name>A0A1G4G6S4_9BACT</name>
<dbReference type="PANTHER" id="PTHR32552:SF68">
    <property type="entry name" value="FERRICHROME OUTER MEMBRANE TRANSPORTER_PHAGE RECEPTOR"/>
    <property type="match status" value="1"/>
</dbReference>
<evidence type="ECO:0000256" key="7">
    <source>
        <dbReference type="ARBA" id="ARBA00023004"/>
    </source>
</evidence>
<feature type="signal peptide" evidence="14">
    <location>
        <begin position="1"/>
        <end position="21"/>
    </location>
</feature>
<dbReference type="Pfam" id="PF07715">
    <property type="entry name" value="Plug"/>
    <property type="match status" value="1"/>
</dbReference>
<evidence type="ECO:0000256" key="5">
    <source>
        <dbReference type="ARBA" id="ARBA00022692"/>
    </source>
</evidence>
<evidence type="ECO:0000256" key="3">
    <source>
        <dbReference type="ARBA" id="ARBA00022452"/>
    </source>
</evidence>
<dbReference type="KEGG" id="pmuc:ING2E5A_1399"/>
<dbReference type="PANTHER" id="PTHR32552">
    <property type="entry name" value="FERRICHROME IRON RECEPTOR-RELATED"/>
    <property type="match status" value="1"/>
</dbReference>
<feature type="domain" description="TonB-dependent receptor-like beta-barrel" evidence="15">
    <location>
        <begin position="236"/>
        <end position="707"/>
    </location>
</feature>
<keyword evidence="7" id="KW-0408">Iron</keyword>
<comment type="similarity">
    <text evidence="12 13">Belongs to the TonB-dependent receptor family.</text>
</comment>
<dbReference type="AlphaFoldDB" id="A0A1G4G6S4"/>
<evidence type="ECO:0000256" key="12">
    <source>
        <dbReference type="PROSITE-ProRule" id="PRU01360"/>
    </source>
</evidence>
<evidence type="ECO:0008006" key="19">
    <source>
        <dbReference type="Google" id="ProtNLM"/>
    </source>
</evidence>
<evidence type="ECO:0000256" key="6">
    <source>
        <dbReference type="ARBA" id="ARBA00022729"/>
    </source>
</evidence>
<evidence type="ECO:0000256" key="11">
    <source>
        <dbReference type="ARBA" id="ARBA00023237"/>
    </source>
</evidence>
<evidence type="ECO:0000259" key="15">
    <source>
        <dbReference type="Pfam" id="PF00593"/>
    </source>
</evidence>
<proteinExistence type="inferred from homology"/>
<feature type="chain" id="PRO_5009603874" description="TonB-dependent receptor" evidence="14">
    <location>
        <begin position="22"/>
        <end position="750"/>
    </location>
</feature>
<dbReference type="InterPro" id="IPR039426">
    <property type="entry name" value="TonB-dep_rcpt-like"/>
</dbReference>
<dbReference type="SUPFAM" id="SSF56935">
    <property type="entry name" value="Porins"/>
    <property type="match status" value="1"/>
</dbReference>
<keyword evidence="4" id="KW-0410">Iron transport</keyword>
<evidence type="ECO:0000256" key="2">
    <source>
        <dbReference type="ARBA" id="ARBA00022448"/>
    </source>
</evidence>
<dbReference type="InterPro" id="IPR037066">
    <property type="entry name" value="Plug_dom_sf"/>
</dbReference>
<evidence type="ECO:0000313" key="18">
    <source>
        <dbReference type="Proteomes" id="UP000178485"/>
    </source>
</evidence>
<evidence type="ECO:0000313" key="17">
    <source>
        <dbReference type="EMBL" id="SCM57564.1"/>
    </source>
</evidence>
<keyword evidence="5 12" id="KW-0812">Transmembrane</keyword>
<keyword evidence="18" id="KW-1185">Reference proteome</keyword>
<feature type="domain" description="TonB-dependent receptor plug" evidence="16">
    <location>
        <begin position="45"/>
        <end position="153"/>
    </location>
</feature>
<evidence type="ECO:0000256" key="4">
    <source>
        <dbReference type="ARBA" id="ARBA00022496"/>
    </source>
</evidence>
<dbReference type="Pfam" id="PF00593">
    <property type="entry name" value="TonB_dep_Rec_b-barrel"/>
    <property type="match status" value="1"/>
</dbReference>
<dbReference type="Gene3D" id="2.170.130.10">
    <property type="entry name" value="TonB-dependent receptor, plug domain"/>
    <property type="match status" value="1"/>
</dbReference>
<keyword evidence="9 13" id="KW-0798">TonB box</keyword>
<evidence type="ECO:0000256" key="1">
    <source>
        <dbReference type="ARBA" id="ARBA00004571"/>
    </source>
</evidence>
<accession>A0A1G4G6S4</accession>
<dbReference type="InterPro" id="IPR000531">
    <property type="entry name" value="Beta-barrel_TonB"/>
</dbReference>
<reference evidence="17 18" key="1">
    <citation type="submission" date="2016-08" db="EMBL/GenBank/DDBJ databases">
        <authorList>
            <person name="Seilhamer J.J."/>
        </authorList>
    </citation>
    <scope>NUCLEOTIDE SEQUENCE [LARGE SCALE GENOMIC DNA]</scope>
    <source>
        <strain evidence="17">ING2-E5A</strain>
    </source>
</reference>
<keyword evidence="2 12" id="KW-0813">Transport</keyword>
<comment type="subcellular location">
    <subcellularLocation>
        <location evidence="1 12">Cell outer membrane</location>
        <topology evidence="1 12">Multi-pass membrane protein</topology>
    </subcellularLocation>
</comment>
<protein>
    <recommendedName>
        <fullName evidence="19">TonB-dependent receptor</fullName>
    </recommendedName>
</protein>
<dbReference type="PROSITE" id="PS52016">
    <property type="entry name" value="TONB_DEPENDENT_REC_3"/>
    <property type="match status" value="1"/>
</dbReference>
<keyword evidence="3 12" id="KW-1134">Transmembrane beta strand</keyword>
<dbReference type="RefSeq" id="WP_071136755.1">
    <property type="nucleotide sequence ID" value="NZ_DUQN01000023.1"/>
</dbReference>
<dbReference type="STRING" id="1642646.ING2E5A_1399"/>
<dbReference type="EMBL" id="LT608328">
    <property type="protein sequence ID" value="SCM57564.1"/>
    <property type="molecule type" value="Genomic_DNA"/>
</dbReference>
<gene>
    <name evidence="17" type="ORF">ING2E5A_1399</name>
</gene>
<evidence type="ECO:0000256" key="9">
    <source>
        <dbReference type="ARBA" id="ARBA00023077"/>
    </source>
</evidence>
<keyword evidence="6 14" id="KW-0732">Signal</keyword>
<keyword evidence="11 12" id="KW-0998">Cell outer membrane</keyword>
<sequence>MKKAVLLAGLLALNLSLFADANEPTDSLKIIHLEEVVVSSTRAGKATPMAYSNISRSEIRKENAARNIPAILQSIPSLVFFSEDGLGVGNSSMRIRGTDATRINVTLNGMPLNNPESQEVYWVNLPDLASSLQSIQVQRGVGTSTNGAAAFGASISLKSMGAQPEPYGEASTAVGSYQTFSSTIAAGSGMMKNGLSIDARYSRNTGKGYIRNGFVDHNNLYVALSHYSHNQLIRLGYINGRQRTGITWEGISPEDLEKEGRRYNPAGKYLDEADNVHYYDNETDNYFSHILQLLFSRNISNHLSLNANLSYNNGFGYYENYRSDPYGGFKRGDKFSSYGLPDQTVNGITYSRSPMIRQKLMRNDFYVGNMALTYTANRLTWTLGGMYSYYDGDHYGKLPWIKFNQNIPDNYEWYRNVGQKSEFNLFTKVEYWLSERITAFGDLQYRHIDYDLNGIDDDLEELNGQFNYSFLNPKAGISYRADKQNTLYASVAVGQREPLRADLKDGIKGGAINPIKPERMVDYEIGYRFSSDNGASLGANLYYMDYNNQMVQTGRLNDVGYKLMENVKESYRTGVELETSVPLAGEKVRVDANITLSRNRISNYTAYYDLYDTAENYEWVGQTTRSIKSTTISFSPDVTGMGSVTYQPLPALYINLLGRYTGKQYLDNTSDESKAIDGYFVSNLSAGYTFGKTAVGKITLQLFVNNLFNKEYIANGWAATDAFQDGSLHHWIGYYPQATRNYMARLTINF</sequence>
<evidence type="ECO:0000256" key="13">
    <source>
        <dbReference type="RuleBase" id="RU003357"/>
    </source>
</evidence>
<evidence type="ECO:0000256" key="10">
    <source>
        <dbReference type="ARBA" id="ARBA00023136"/>
    </source>
</evidence>
<evidence type="ECO:0000256" key="14">
    <source>
        <dbReference type="SAM" id="SignalP"/>
    </source>
</evidence>